<evidence type="ECO:0000259" key="3">
    <source>
        <dbReference type="PROSITE" id="PS51387"/>
    </source>
</evidence>
<dbReference type="InterPro" id="IPR006094">
    <property type="entry name" value="Oxid_FAD_bind_N"/>
</dbReference>
<keyword evidence="7" id="KW-1185">Reference proteome</keyword>
<dbReference type="Pfam" id="PF01565">
    <property type="entry name" value="FAD_binding_4"/>
    <property type="match status" value="1"/>
</dbReference>
<dbReference type="AlphaFoldDB" id="A0A0P8A4B5"/>
<dbReference type="SUPFAM" id="SSF55103">
    <property type="entry name" value="FAD-linked oxidases, C-terminal domain"/>
    <property type="match status" value="1"/>
</dbReference>
<organism evidence="4 6">
    <name type="scientific">Saliniramus fredricksonii</name>
    <dbReference type="NCBI Taxonomy" id="1653334"/>
    <lineage>
        <taxon>Bacteria</taxon>
        <taxon>Pseudomonadati</taxon>
        <taxon>Pseudomonadota</taxon>
        <taxon>Alphaproteobacteria</taxon>
        <taxon>Hyphomicrobiales</taxon>
        <taxon>Salinarimonadaceae</taxon>
        <taxon>Saliniramus</taxon>
    </lineage>
</organism>
<dbReference type="OrthoDB" id="143770at2"/>
<dbReference type="SUPFAM" id="SSF56176">
    <property type="entry name" value="FAD-binding/transporter-associated domain-like"/>
    <property type="match status" value="1"/>
</dbReference>
<dbReference type="GO" id="GO:0016899">
    <property type="term" value="F:oxidoreductase activity, acting on the CH-OH group of donors, oxygen as acceptor"/>
    <property type="evidence" value="ECO:0007669"/>
    <property type="project" value="InterPro"/>
</dbReference>
<reference evidence="4 6" key="1">
    <citation type="submission" date="2015-09" db="EMBL/GenBank/DDBJ databases">
        <title>Identification and resolution of microdiversity through metagenomic sequencing of parallel consortia.</title>
        <authorList>
            <person name="Nelson W.C."/>
            <person name="Romine M.F."/>
            <person name="Lindemann S.R."/>
        </authorList>
    </citation>
    <scope>NUCLEOTIDE SEQUENCE [LARGE SCALE GENOMIC DNA]</scope>
    <source>
        <strain evidence="4">HL-109</strain>
    </source>
</reference>
<dbReference type="EMBL" id="LJSX01000019">
    <property type="protein sequence ID" value="KPQ10094.1"/>
    <property type="molecule type" value="Genomic_DNA"/>
</dbReference>
<accession>A0A0P8A4B5</accession>
<reference evidence="5 7" key="2">
    <citation type="submission" date="2016-08" db="EMBL/GenBank/DDBJ databases">
        <authorList>
            <person name="Varghese N."/>
            <person name="Submissions Spin"/>
        </authorList>
    </citation>
    <scope>NUCLEOTIDE SEQUENCE [LARGE SCALE GENOMIC DNA]</scope>
    <source>
        <strain evidence="5 7">HL-109</strain>
    </source>
</reference>
<dbReference type="Gene3D" id="3.30.465.10">
    <property type="match status" value="1"/>
</dbReference>
<dbReference type="Proteomes" id="UP000050497">
    <property type="component" value="Unassembled WGS sequence"/>
</dbReference>
<evidence type="ECO:0000256" key="1">
    <source>
        <dbReference type="ARBA" id="ARBA00022630"/>
    </source>
</evidence>
<dbReference type="InterPro" id="IPR016166">
    <property type="entry name" value="FAD-bd_PCMH"/>
</dbReference>
<evidence type="ECO:0000313" key="4">
    <source>
        <dbReference type="EMBL" id="KPQ10094.1"/>
    </source>
</evidence>
<evidence type="ECO:0000313" key="5">
    <source>
        <dbReference type="EMBL" id="SCC80615.1"/>
    </source>
</evidence>
<dbReference type="InterPro" id="IPR010031">
    <property type="entry name" value="FAD_lactone_oxidase-like"/>
</dbReference>
<dbReference type="PANTHER" id="PTHR43762">
    <property type="entry name" value="L-GULONOLACTONE OXIDASE"/>
    <property type="match status" value="1"/>
</dbReference>
<dbReference type="GO" id="GO:0071949">
    <property type="term" value="F:FAD binding"/>
    <property type="evidence" value="ECO:0007669"/>
    <property type="project" value="InterPro"/>
</dbReference>
<name>A0A0P8A4B5_9HYPH</name>
<evidence type="ECO:0000256" key="2">
    <source>
        <dbReference type="ARBA" id="ARBA00022827"/>
    </source>
</evidence>
<comment type="caution">
    <text evidence="4">The sequence shown here is derived from an EMBL/GenBank/DDBJ whole genome shotgun (WGS) entry which is preliminary data.</text>
</comment>
<dbReference type="Proteomes" id="UP000182800">
    <property type="component" value="Unassembled WGS sequence"/>
</dbReference>
<dbReference type="PROSITE" id="PS51387">
    <property type="entry name" value="FAD_PCMH"/>
    <property type="match status" value="1"/>
</dbReference>
<protein>
    <submittedName>
        <fullName evidence="4">FAD/FMN-containing dehydrogenase</fullName>
    </submittedName>
</protein>
<dbReference type="STRING" id="1653334.GA0071312_1596"/>
<sequence length="502" mass="55275">MDRKSSITRRAAVVGGVGLVGFIAGRSAMPALPSTDGVRSLDAPVVQAGRDREFTLNDASMLSKTPIHRHMQLRQSDDDLIREFRRILAQAQAEGRPVNVGAARHSMGGQAIPRDGTAISIDNARLEADTSAGIYRVNGAARWSEVIAALDPLGFSPAVMQSNSDFGVAATFSVNAHGWPVPFGPMGATVRSLRMVLPDGELVTASRSENAELFALAMGGYGLIGLIVDLEVEMVANQRLAPSFEIMPAAEFPASFRAAVDDPAKPMVYGRLNVDRANLFEEALLVSYSPTEDQSDIPAARGSGTLSHLASRLYRMQVGREGMKRLRWWAEKGLAPLFAGESTRNSLMNEPVATLDDRDPNRVDILHEYFIPFEAFDGFLHACREVIPNAFVEFLNVTLRYVDRDPDSWLAHSPTPRIAAVMSFTQEVTRRAEADHARMTRDLIDRVLELGGSYYLPYRPHARIDQFKAAYPRAVAFAQAKRRIDPALRLRNNLWDQYLGAV</sequence>
<keyword evidence="1" id="KW-0285">Flavoprotein</keyword>
<evidence type="ECO:0000313" key="6">
    <source>
        <dbReference type="Proteomes" id="UP000050497"/>
    </source>
</evidence>
<dbReference type="InterPro" id="IPR036318">
    <property type="entry name" value="FAD-bd_PCMH-like_sf"/>
</dbReference>
<dbReference type="RefSeq" id="WP_074444532.1">
    <property type="nucleotide sequence ID" value="NZ_FMBM01000002.1"/>
</dbReference>
<dbReference type="InterPro" id="IPR016169">
    <property type="entry name" value="FAD-bd_PCMH_sub2"/>
</dbReference>
<keyword evidence="2" id="KW-0274">FAD</keyword>
<dbReference type="PANTHER" id="PTHR43762:SF1">
    <property type="entry name" value="D-ARABINONO-1,4-LACTONE OXIDASE"/>
    <property type="match status" value="1"/>
</dbReference>
<feature type="domain" description="FAD-binding PCMH-type" evidence="3">
    <location>
        <begin position="68"/>
        <end position="237"/>
    </location>
</feature>
<proteinExistence type="predicted"/>
<dbReference type="InterPro" id="IPR016164">
    <property type="entry name" value="FAD-linked_Oxase-like_C"/>
</dbReference>
<evidence type="ECO:0000313" key="7">
    <source>
        <dbReference type="Proteomes" id="UP000182800"/>
    </source>
</evidence>
<dbReference type="PATRIC" id="fig|1653334.4.peg.250"/>
<gene>
    <name evidence="5" type="ORF">GA0071312_1596</name>
    <name evidence="4" type="ORF">HLUCCO17_12515</name>
</gene>
<dbReference type="EMBL" id="FMBM01000002">
    <property type="protein sequence ID" value="SCC80615.1"/>
    <property type="molecule type" value="Genomic_DNA"/>
</dbReference>